<dbReference type="Proteomes" id="UP000636479">
    <property type="component" value="Unassembled WGS sequence"/>
</dbReference>
<proteinExistence type="predicted"/>
<sequence>MLKPYLDHEMQESSSGISTLPTEILITILDDCPDIAPDGPDFQSANFLCYVRLSHVCQRWRDILLDRPQYWSHIVLSKPRWAEEMLVRSETAPLTVGLNFGAASESPETAAVRTLLFEQFHRVKEIHIKLGLYNDGPAPIFAHPAPMLERLHIRMEPNYIYGLREDSFSGEAPRLRHLSLHHCLLPKECRSLWRGLTSLELTGIAHEIYAPILELLVFLRDNTPHLRALLLNKILVPLEPESGYAPATIRNPIRLERLKELTLRPNNWSCTAFLRCVALPKMRQLVVEICPGDPDERGIWEALDRVGGADKICSLELRDSILPGEGNYGDDQIVFEIRLGRATDWEPETSTPEFRVTARFVPTTVDRRREHWREKLIIAMLSHRHSRSSEHTQLTTLIVACDDLDWPVTGLLLQQSICNMAFYRSPSMFLVALAAVSADSRPDLDKRPLLGLKRLAFVGIVLRTNQIQNAFFAWLSQRKLLGLPLEELHFDYCASENGAPCPPVEARPALTKLVQVGRSVILEYQCQ</sequence>
<organism evidence="1 2">
    <name type="scientific">Mycena indigotica</name>
    <dbReference type="NCBI Taxonomy" id="2126181"/>
    <lineage>
        <taxon>Eukaryota</taxon>
        <taxon>Fungi</taxon>
        <taxon>Dikarya</taxon>
        <taxon>Basidiomycota</taxon>
        <taxon>Agaricomycotina</taxon>
        <taxon>Agaricomycetes</taxon>
        <taxon>Agaricomycetidae</taxon>
        <taxon>Agaricales</taxon>
        <taxon>Marasmiineae</taxon>
        <taxon>Mycenaceae</taxon>
        <taxon>Mycena</taxon>
    </lineage>
</organism>
<gene>
    <name evidence="1" type="ORF">MIND_00200400</name>
</gene>
<accession>A0A8H6T521</accession>
<comment type="caution">
    <text evidence="1">The sequence shown here is derived from an EMBL/GenBank/DDBJ whole genome shotgun (WGS) entry which is preliminary data.</text>
</comment>
<dbReference type="GeneID" id="59341422"/>
<evidence type="ECO:0000313" key="2">
    <source>
        <dbReference type="Proteomes" id="UP000636479"/>
    </source>
</evidence>
<dbReference type="Gene3D" id="1.20.1280.50">
    <property type="match status" value="1"/>
</dbReference>
<name>A0A8H6T521_9AGAR</name>
<dbReference type="AlphaFoldDB" id="A0A8H6T521"/>
<evidence type="ECO:0000313" key="1">
    <source>
        <dbReference type="EMBL" id="KAF7311893.1"/>
    </source>
</evidence>
<evidence type="ECO:0008006" key="3">
    <source>
        <dbReference type="Google" id="ProtNLM"/>
    </source>
</evidence>
<reference evidence="1" key="1">
    <citation type="submission" date="2020-05" db="EMBL/GenBank/DDBJ databases">
        <title>Mycena genomes resolve the evolution of fungal bioluminescence.</title>
        <authorList>
            <person name="Tsai I.J."/>
        </authorList>
    </citation>
    <scope>NUCLEOTIDE SEQUENCE</scope>
    <source>
        <strain evidence="1">171206Taipei</strain>
    </source>
</reference>
<dbReference type="EMBL" id="JACAZF010000002">
    <property type="protein sequence ID" value="KAF7311893.1"/>
    <property type="molecule type" value="Genomic_DNA"/>
</dbReference>
<protein>
    <recommendedName>
        <fullName evidence="3">F-box domain-containing protein</fullName>
    </recommendedName>
</protein>
<keyword evidence="2" id="KW-1185">Reference proteome</keyword>
<dbReference type="RefSeq" id="XP_037224001.1">
    <property type="nucleotide sequence ID" value="XM_037358906.1"/>
</dbReference>
<dbReference type="SUPFAM" id="SSF52047">
    <property type="entry name" value="RNI-like"/>
    <property type="match status" value="1"/>
</dbReference>
<dbReference type="OrthoDB" id="3172239at2759"/>